<evidence type="ECO:0000256" key="2">
    <source>
        <dbReference type="SAM" id="Phobius"/>
    </source>
</evidence>
<dbReference type="OrthoDB" id="8062037at2759"/>
<name>A0A8J5W6Y2_ZIZPA</name>
<evidence type="ECO:0000313" key="4">
    <source>
        <dbReference type="EMBL" id="KAG8083029.1"/>
    </source>
</evidence>
<organism evidence="4 5">
    <name type="scientific">Zizania palustris</name>
    <name type="common">Northern wild rice</name>
    <dbReference type="NCBI Taxonomy" id="103762"/>
    <lineage>
        <taxon>Eukaryota</taxon>
        <taxon>Viridiplantae</taxon>
        <taxon>Streptophyta</taxon>
        <taxon>Embryophyta</taxon>
        <taxon>Tracheophyta</taxon>
        <taxon>Spermatophyta</taxon>
        <taxon>Magnoliopsida</taxon>
        <taxon>Liliopsida</taxon>
        <taxon>Poales</taxon>
        <taxon>Poaceae</taxon>
        <taxon>BOP clade</taxon>
        <taxon>Oryzoideae</taxon>
        <taxon>Oryzeae</taxon>
        <taxon>Zizaniinae</taxon>
        <taxon>Zizania</taxon>
    </lineage>
</organism>
<protein>
    <recommendedName>
        <fullName evidence="3">RING-type domain-containing protein</fullName>
    </recommendedName>
</protein>
<keyword evidence="1" id="KW-0863">Zinc-finger</keyword>
<dbReference type="PROSITE" id="PS50089">
    <property type="entry name" value="ZF_RING_2"/>
    <property type="match status" value="1"/>
</dbReference>
<gene>
    <name evidence="4" type="ORF">GUJ93_ZPchr0014g47372</name>
</gene>
<evidence type="ECO:0000259" key="3">
    <source>
        <dbReference type="PROSITE" id="PS50089"/>
    </source>
</evidence>
<keyword evidence="2" id="KW-0812">Transmembrane</keyword>
<keyword evidence="1" id="KW-0862">Zinc</keyword>
<dbReference type="InterPro" id="IPR053070">
    <property type="entry name" value="RING-type_E3_ubiquitin-ligase"/>
</dbReference>
<dbReference type="GO" id="GO:0008270">
    <property type="term" value="F:zinc ion binding"/>
    <property type="evidence" value="ECO:0007669"/>
    <property type="project" value="UniProtKB-KW"/>
</dbReference>
<evidence type="ECO:0000256" key="1">
    <source>
        <dbReference type="PROSITE-ProRule" id="PRU00175"/>
    </source>
</evidence>
<feature type="domain" description="RING-type" evidence="3">
    <location>
        <begin position="96"/>
        <end position="138"/>
    </location>
</feature>
<keyword evidence="5" id="KW-1185">Reference proteome</keyword>
<reference evidence="4" key="2">
    <citation type="submission" date="2021-02" db="EMBL/GenBank/DDBJ databases">
        <authorList>
            <person name="Kimball J.A."/>
            <person name="Haas M.W."/>
            <person name="Macchietto M."/>
            <person name="Kono T."/>
            <person name="Duquette J."/>
            <person name="Shao M."/>
        </authorList>
    </citation>
    <scope>NUCLEOTIDE SEQUENCE</scope>
    <source>
        <tissue evidence="4">Fresh leaf tissue</tissue>
    </source>
</reference>
<dbReference type="InterPro" id="IPR001841">
    <property type="entry name" value="Znf_RING"/>
</dbReference>
<evidence type="ECO:0000313" key="5">
    <source>
        <dbReference type="Proteomes" id="UP000729402"/>
    </source>
</evidence>
<keyword evidence="2" id="KW-0472">Membrane</keyword>
<dbReference type="PANTHER" id="PTHR47035">
    <property type="entry name" value="OS11G0150450 PROTEIN"/>
    <property type="match status" value="1"/>
</dbReference>
<dbReference type="Proteomes" id="UP000729402">
    <property type="component" value="Unassembled WGS sequence"/>
</dbReference>
<dbReference type="EMBL" id="JAAALK010000086">
    <property type="protein sequence ID" value="KAG8083029.1"/>
    <property type="molecule type" value="Genomic_DNA"/>
</dbReference>
<proteinExistence type="predicted"/>
<dbReference type="AlphaFoldDB" id="A0A8J5W6Y2"/>
<keyword evidence="1" id="KW-0479">Metal-binding</keyword>
<feature type="transmembrane region" description="Helical" evidence="2">
    <location>
        <begin position="6"/>
        <end position="30"/>
    </location>
</feature>
<reference evidence="4" key="1">
    <citation type="journal article" date="2021" name="bioRxiv">
        <title>Whole Genome Assembly and Annotation of Northern Wild Rice, Zizania palustris L., Supports a Whole Genome Duplication in the Zizania Genus.</title>
        <authorList>
            <person name="Haas M."/>
            <person name="Kono T."/>
            <person name="Macchietto M."/>
            <person name="Millas R."/>
            <person name="McGilp L."/>
            <person name="Shao M."/>
            <person name="Duquette J."/>
            <person name="Hirsch C.N."/>
            <person name="Kimball J."/>
        </authorList>
    </citation>
    <scope>NUCLEOTIDE SEQUENCE</scope>
    <source>
        <tissue evidence="4">Fresh leaf tissue</tissue>
    </source>
</reference>
<keyword evidence="2" id="KW-1133">Transmembrane helix</keyword>
<comment type="caution">
    <text evidence="4">The sequence shown here is derived from an EMBL/GenBank/DDBJ whole genome shotgun (WGS) entry which is preliminary data.</text>
</comment>
<accession>A0A8J5W6Y2</accession>
<dbReference type="SMART" id="SM00184">
    <property type="entry name" value="RING"/>
    <property type="match status" value="1"/>
</dbReference>
<dbReference type="FunFam" id="3.30.40.10:FF:000971">
    <property type="entry name" value="Putative RING zinc finger domain superfamily protein"/>
    <property type="match status" value="1"/>
</dbReference>
<dbReference type="PANTHER" id="PTHR47035:SF6">
    <property type="entry name" value="OS04G0571800 PROTEIN"/>
    <property type="match status" value="1"/>
</dbReference>
<sequence length="203" mass="22066">MLGSGLNLVSAALGFGMTAAFVAFVCARFLCCRSRHADARASPPHSSPLDFEADFPSDFDRPIEHSSSGLEPLAVAAIPTMKYTCEAFHSKDDTQCSICLSEYKEKEILRIVPTCHHNFHIYCLDAWLVKQTTCPICRISLKELPDGKAAVASARSISQPATLPGSSVDPTQHWLLPVQRDHGGNRNGSGTPESVEAVIEIRQ</sequence>
<dbReference type="Pfam" id="PF13639">
    <property type="entry name" value="zf-RING_2"/>
    <property type="match status" value="1"/>
</dbReference>